<sequence>MSILVVLVSSSFQQDEEETSDFYSVLDLTRSATIEEINEKFKTVKERYEQIQSLVQDESPQSDETLTQFGFNRSDFSLLTEQYSQMTKAYETLSDPTRKQIYDQFFRIGIYLRKEWGWKEEDLEFLFNLLVGYGIAFVVIAFLMVIVGILLIFLFGLIIWAFCCVSSKHSNSLEIPKQLDHSKVLEKDKIE</sequence>
<evidence type="ECO:0000313" key="8">
    <source>
        <dbReference type="EMBL" id="EFC36474.1"/>
    </source>
</evidence>
<keyword evidence="3" id="KW-0564">Palmitate</keyword>
<dbReference type="Gene3D" id="1.10.287.110">
    <property type="entry name" value="DnaJ domain"/>
    <property type="match status" value="1"/>
</dbReference>
<dbReference type="KEGG" id="ngr:NAEGRDRAFT_75864"/>
<name>D2W393_NAEGR</name>
<organism evidence="9">
    <name type="scientific">Naegleria gruberi</name>
    <name type="common">Amoeba</name>
    <dbReference type="NCBI Taxonomy" id="5762"/>
    <lineage>
        <taxon>Eukaryota</taxon>
        <taxon>Discoba</taxon>
        <taxon>Heterolobosea</taxon>
        <taxon>Tetramitia</taxon>
        <taxon>Eutetramitia</taxon>
        <taxon>Vahlkampfiidae</taxon>
        <taxon>Naegleria</taxon>
    </lineage>
</organism>
<dbReference type="PROSITE" id="PS00636">
    <property type="entry name" value="DNAJ_1"/>
    <property type="match status" value="1"/>
</dbReference>
<dbReference type="Proteomes" id="UP000006671">
    <property type="component" value="Unassembled WGS sequence"/>
</dbReference>
<dbReference type="GO" id="GO:0016020">
    <property type="term" value="C:membrane"/>
    <property type="evidence" value="ECO:0007669"/>
    <property type="project" value="UniProtKB-SubCell"/>
</dbReference>
<proteinExistence type="predicted"/>
<dbReference type="GO" id="GO:0005737">
    <property type="term" value="C:cytoplasm"/>
    <property type="evidence" value="ECO:0007669"/>
    <property type="project" value="UniProtKB-ARBA"/>
</dbReference>
<dbReference type="PRINTS" id="PR00625">
    <property type="entry name" value="JDOMAIN"/>
</dbReference>
<evidence type="ECO:0000256" key="4">
    <source>
        <dbReference type="ARBA" id="ARBA00023186"/>
    </source>
</evidence>
<dbReference type="RefSeq" id="XP_002669218.1">
    <property type="nucleotide sequence ID" value="XM_002669172.1"/>
</dbReference>
<dbReference type="GeneID" id="8862690"/>
<reference evidence="8 9" key="1">
    <citation type="journal article" date="2010" name="Cell">
        <title>The genome of Naegleria gruberi illuminates early eukaryotic versatility.</title>
        <authorList>
            <person name="Fritz-Laylin L.K."/>
            <person name="Prochnik S.E."/>
            <person name="Ginger M.L."/>
            <person name="Dacks J.B."/>
            <person name="Carpenter M.L."/>
            <person name="Field M.C."/>
            <person name="Kuo A."/>
            <person name="Paredez A."/>
            <person name="Chapman J."/>
            <person name="Pham J."/>
            <person name="Shu S."/>
            <person name="Neupane R."/>
            <person name="Cipriano M."/>
            <person name="Mancuso J."/>
            <person name="Tu H."/>
            <person name="Salamov A."/>
            <person name="Lindquist E."/>
            <person name="Shapiro H."/>
            <person name="Lucas S."/>
            <person name="Grigoriev I.V."/>
            <person name="Cande W.Z."/>
            <person name="Fulton C."/>
            <person name="Rokhsar D.S."/>
            <person name="Dawson S.C."/>
        </authorList>
    </citation>
    <scope>NUCLEOTIDE SEQUENCE [LARGE SCALE GENOMIC DNA]</scope>
    <source>
        <strain evidence="8 9">NEG-M</strain>
    </source>
</reference>
<evidence type="ECO:0000259" key="7">
    <source>
        <dbReference type="PROSITE" id="PS50076"/>
    </source>
</evidence>
<dbReference type="EMBL" id="GG738930">
    <property type="protein sequence ID" value="EFC36474.1"/>
    <property type="molecule type" value="Genomic_DNA"/>
</dbReference>
<dbReference type="PROSITE" id="PS50076">
    <property type="entry name" value="DNAJ_2"/>
    <property type="match status" value="1"/>
</dbReference>
<dbReference type="SUPFAM" id="SSF46565">
    <property type="entry name" value="Chaperone J-domain"/>
    <property type="match status" value="1"/>
</dbReference>
<evidence type="ECO:0000256" key="2">
    <source>
        <dbReference type="ARBA" id="ARBA00023136"/>
    </source>
</evidence>
<feature type="transmembrane region" description="Helical" evidence="6">
    <location>
        <begin position="129"/>
        <end position="162"/>
    </location>
</feature>
<feature type="domain" description="J" evidence="7">
    <location>
        <begin position="21"/>
        <end position="106"/>
    </location>
</feature>
<dbReference type="PANTHER" id="PTHR44027">
    <property type="entry name" value="DNAJ HOMOLOG SUBFAMILY C MEMBER 5 HOMOLOG"/>
    <property type="match status" value="1"/>
</dbReference>
<dbReference type="VEuPathDB" id="AmoebaDB:NAEGRDRAFT_75864"/>
<dbReference type="OrthoDB" id="445556at2759"/>
<keyword evidence="2 6" id="KW-0472">Membrane</keyword>
<gene>
    <name evidence="8" type="ORF">NAEGRDRAFT_75864</name>
</gene>
<dbReference type="InParanoid" id="D2W393"/>
<keyword evidence="6" id="KW-1133">Transmembrane helix</keyword>
<keyword evidence="5" id="KW-0449">Lipoprotein</keyword>
<evidence type="ECO:0000256" key="3">
    <source>
        <dbReference type="ARBA" id="ARBA00023139"/>
    </source>
</evidence>
<dbReference type="InterPro" id="IPR051434">
    <property type="entry name" value="DnaJ_C_subfamily_member5"/>
</dbReference>
<keyword evidence="9" id="KW-1185">Reference proteome</keyword>
<evidence type="ECO:0000256" key="6">
    <source>
        <dbReference type="SAM" id="Phobius"/>
    </source>
</evidence>
<protein>
    <submittedName>
        <fullName evidence="8">DnaJ domain-containing protein</fullName>
    </submittedName>
</protein>
<dbReference type="InterPro" id="IPR001623">
    <property type="entry name" value="DnaJ_domain"/>
</dbReference>
<evidence type="ECO:0000256" key="5">
    <source>
        <dbReference type="ARBA" id="ARBA00023288"/>
    </source>
</evidence>
<keyword evidence="4" id="KW-0143">Chaperone</keyword>
<evidence type="ECO:0000313" key="9">
    <source>
        <dbReference type="Proteomes" id="UP000006671"/>
    </source>
</evidence>
<comment type="subcellular location">
    <subcellularLocation>
        <location evidence="1">Membrane</location>
        <topology evidence="1">Lipid-anchor</topology>
    </subcellularLocation>
</comment>
<dbReference type="InterPro" id="IPR036869">
    <property type="entry name" value="J_dom_sf"/>
</dbReference>
<keyword evidence="6" id="KW-0812">Transmembrane</keyword>
<accession>D2W393</accession>
<dbReference type="InterPro" id="IPR018253">
    <property type="entry name" value="DnaJ_domain_CS"/>
</dbReference>
<evidence type="ECO:0000256" key="1">
    <source>
        <dbReference type="ARBA" id="ARBA00004635"/>
    </source>
</evidence>
<dbReference type="PANTHER" id="PTHR44027:SF7">
    <property type="entry name" value="DNAJ HOMOLOG SUBFAMILY C MEMBER 5 HOMOLOG"/>
    <property type="match status" value="1"/>
</dbReference>
<dbReference type="AlphaFoldDB" id="D2W393"/>